<keyword evidence="2" id="KW-0963">Cytoplasm</keyword>
<keyword evidence="6" id="KW-0812">Transmembrane</keyword>
<protein>
    <submittedName>
        <fullName evidence="7">Tetratricopeptide repeat protein</fullName>
    </submittedName>
</protein>
<keyword evidence="8" id="KW-1185">Reference proteome</keyword>
<evidence type="ECO:0000313" key="8">
    <source>
        <dbReference type="Proteomes" id="UP001597393"/>
    </source>
</evidence>
<evidence type="ECO:0000256" key="5">
    <source>
        <dbReference type="ARBA" id="ARBA00038253"/>
    </source>
</evidence>
<accession>A0ABW5NI16</accession>
<proteinExistence type="inferred from homology"/>
<evidence type="ECO:0000313" key="7">
    <source>
        <dbReference type="EMBL" id="MFD2598065.1"/>
    </source>
</evidence>
<organism evidence="7 8">
    <name type="scientific">Sphingobacterium corticis</name>
    <dbReference type="NCBI Taxonomy" id="1812823"/>
    <lineage>
        <taxon>Bacteria</taxon>
        <taxon>Pseudomonadati</taxon>
        <taxon>Bacteroidota</taxon>
        <taxon>Sphingobacteriia</taxon>
        <taxon>Sphingobacteriales</taxon>
        <taxon>Sphingobacteriaceae</taxon>
        <taxon>Sphingobacterium</taxon>
    </lineage>
</organism>
<comment type="caution">
    <text evidence="7">The sequence shown here is derived from an EMBL/GenBank/DDBJ whole genome shotgun (WGS) entry which is preliminary data.</text>
</comment>
<evidence type="ECO:0000256" key="2">
    <source>
        <dbReference type="ARBA" id="ARBA00022490"/>
    </source>
</evidence>
<reference evidence="8" key="1">
    <citation type="journal article" date="2019" name="Int. J. Syst. Evol. Microbiol.">
        <title>The Global Catalogue of Microorganisms (GCM) 10K type strain sequencing project: providing services to taxonomists for standard genome sequencing and annotation.</title>
        <authorList>
            <consortium name="The Broad Institute Genomics Platform"/>
            <consortium name="The Broad Institute Genome Sequencing Center for Infectious Disease"/>
            <person name="Wu L."/>
            <person name="Ma J."/>
        </authorList>
    </citation>
    <scope>NUCLEOTIDE SEQUENCE [LARGE SCALE GENOMIC DNA]</scope>
    <source>
        <strain evidence="8">KCTC 42248</strain>
    </source>
</reference>
<dbReference type="Proteomes" id="UP001597393">
    <property type="component" value="Unassembled WGS sequence"/>
</dbReference>
<dbReference type="SUPFAM" id="SSF46894">
    <property type="entry name" value="C-terminal effector domain of the bipartite response regulators"/>
    <property type="match status" value="1"/>
</dbReference>
<name>A0ABW5NI16_9SPHI</name>
<keyword evidence="3" id="KW-0677">Repeat</keyword>
<dbReference type="InterPro" id="IPR011990">
    <property type="entry name" value="TPR-like_helical_dom_sf"/>
</dbReference>
<keyword evidence="6" id="KW-0472">Membrane</keyword>
<evidence type="ECO:0000256" key="1">
    <source>
        <dbReference type="ARBA" id="ARBA00004496"/>
    </source>
</evidence>
<dbReference type="Gene3D" id="1.25.40.10">
    <property type="entry name" value="Tetratricopeptide repeat domain"/>
    <property type="match status" value="2"/>
</dbReference>
<dbReference type="EMBL" id="JBHUMA010000004">
    <property type="protein sequence ID" value="MFD2598065.1"/>
    <property type="molecule type" value="Genomic_DNA"/>
</dbReference>
<dbReference type="PANTHER" id="PTHR46630">
    <property type="entry name" value="TETRATRICOPEPTIDE REPEAT PROTEIN 29"/>
    <property type="match status" value="1"/>
</dbReference>
<keyword evidence="4" id="KW-0802">TPR repeat</keyword>
<feature type="transmembrane region" description="Helical" evidence="6">
    <location>
        <begin position="380"/>
        <end position="402"/>
    </location>
</feature>
<dbReference type="PANTHER" id="PTHR46630:SF1">
    <property type="entry name" value="TETRATRICOPEPTIDE REPEAT PROTEIN 29"/>
    <property type="match status" value="1"/>
</dbReference>
<evidence type="ECO:0000256" key="6">
    <source>
        <dbReference type="SAM" id="Phobius"/>
    </source>
</evidence>
<gene>
    <name evidence="7" type="ORF">ACFSQ3_03790</name>
</gene>
<dbReference type="InterPro" id="IPR051476">
    <property type="entry name" value="Bac_ResReg_Asp_Phosphatase"/>
</dbReference>
<sequence>MIVFLLVGLSLSAQHHALSNKLRGENKVAALESILSDPKFIGKDSITTWKEINSLYERAKEEKVPEVEVASDLLAAEFYANRNDQLNPKTDFYFARALSTAKRIGSKELQLIAFIREGYHYFGHRELEMAIPYFLQAGQLVSQVDRESVPQFGKHINQMSSFYGYIGNYPGAIELLQEALPYAKDGSGLHINMVNSMGVFSEKQQLFEQAVVHFQRALGIAQRSQDSLWMGIIFGNLAKIEEHKGNAYKAIRLLEENVRLSVKYNETTDAMRAMLNIADVLIDVGKWTEAEAYLIESEKYLQHKPSFLQTKTQLAKLRFEIAHFKGDQSAELSYLTNYVRLDDSLRTRERYDELQRAYWQWQSDEFQRSIEAAKEERESALLLELTFGLFLTAVLVIIILLLNRSKNKLKIKSAILEKEKFASALKQKVLAEELETVTISWKEAEEKSHENTTLIADLQSNLKKLGRENDSIKVRSVEALDEMLKEPIMTDDRWAKFKLTFDQVFPDYLSKKRKRYPRLTEGDQRLLALMKLKYSNMGMASLLGISLDGVKKAKQRLKKKMEEPTDTQ</sequence>
<dbReference type="RefSeq" id="WP_380867624.1">
    <property type="nucleotide sequence ID" value="NZ_JBHUMA010000004.1"/>
</dbReference>
<comment type="subcellular location">
    <subcellularLocation>
        <location evidence="1">Cytoplasm</location>
    </subcellularLocation>
</comment>
<dbReference type="InterPro" id="IPR016032">
    <property type="entry name" value="Sig_transdc_resp-reg_C-effctor"/>
</dbReference>
<evidence type="ECO:0000256" key="4">
    <source>
        <dbReference type="ARBA" id="ARBA00022803"/>
    </source>
</evidence>
<keyword evidence="6" id="KW-1133">Transmembrane helix</keyword>
<evidence type="ECO:0000256" key="3">
    <source>
        <dbReference type="ARBA" id="ARBA00022737"/>
    </source>
</evidence>
<dbReference type="SUPFAM" id="SSF48452">
    <property type="entry name" value="TPR-like"/>
    <property type="match status" value="2"/>
</dbReference>
<comment type="similarity">
    <text evidence="5">Belongs to the Rap family.</text>
</comment>